<dbReference type="InterPro" id="IPR036388">
    <property type="entry name" value="WH-like_DNA-bd_sf"/>
</dbReference>
<accession>A0A2S0MNA6</accession>
<protein>
    <submittedName>
        <fullName evidence="1">Terminase small subunit</fullName>
    </submittedName>
</protein>
<dbReference type="RefSeq" id="WP_106471693.1">
    <property type="nucleotide sequence ID" value="NZ_CP027665.1"/>
</dbReference>
<sequence length="179" mass="19551">MGNKVGRGTLLNRTQTAALFGIAATTLDDWVRRGCPVVERGSRGKRWTFNSADVHAWREHDIRSETAGVQLATSDELKRRKLAAETGAAELAYAQAAELVAPVEQIERAMAKAFGEVRANLRNVLPSRAARRLIGETSETRLKAVLLEEVDHALEALADTDLIAEADLDLSDDEDGDED</sequence>
<evidence type="ECO:0000313" key="2">
    <source>
        <dbReference type="Proteomes" id="UP000237655"/>
    </source>
</evidence>
<dbReference type="Proteomes" id="UP000237655">
    <property type="component" value="Chromosome"/>
</dbReference>
<dbReference type="SUPFAM" id="SSF46955">
    <property type="entry name" value="Putative DNA-binding domain"/>
    <property type="match status" value="1"/>
</dbReference>
<dbReference type="Gene3D" id="1.10.10.10">
    <property type="entry name" value="Winged helix-like DNA-binding domain superfamily/Winged helix DNA-binding domain"/>
    <property type="match status" value="1"/>
</dbReference>
<reference evidence="2" key="1">
    <citation type="submission" date="2018-03" db="EMBL/GenBank/DDBJ databases">
        <title>Genomic analysis of the strain SH-1 isolated from shrimp intestine.</title>
        <authorList>
            <person name="Kim Y.-S."/>
            <person name="Kim S.-E."/>
            <person name="Kim K.-H."/>
        </authorList>
    </citation>
    <scope>NUCLEOTIDE SEQUENCE [LARGE SCALE GENOMIC DNA]</scope>
    <source>
        <strain evidence="2">SH-1</strain>
    </source>
</reference>
<gene>
    <name evidence="1" type="ORF">C6Y53_06440</name>
</gene>
<evidence type="ECO:0000313" key="1">
    <source>
        <dbReference type="EMBL" id="AVO37382.1"/>
    </source>
</evidence>
<dbReference type="KEGG" id="thas:C6Y53_06440"/>
<dbReference type="AlphaFoldDB" id="A0A2S0MNA6"/>
<name>A0A2S0MNA6_9RHOB</name>
<proteinExistence type="predicted"/>
<keyword evidence="2" id="KW-1185">Reference proteome</keyword>
<dbReference type="InterPro" id="IPR009061">
    <property type="entry name" value="DNA-bd_dom_put_sf"/>
</dbReference>
<organism evidence="1 2">
    <name type="scientific">Pukyongiella litopenaei</name>
    <dbReference type="NCBI Taxonomy" id="2605946"/>
    <lineage>
        <taxon>Bacteria</taxon>
        <taxon>Pseudomonadati</taxon>
        <taxon>Pseudomonadota</taxon>
        <taxon>Alphaproteobacteria</taxon>
        <taxon>Rhodobacterales</taxon>
        <taxon>Paracoccaceae</taxon>
        <taxon>Pukyongiella</taxon>
    </lineage>
</organism>
<dbReference type="EMBL" id="CP027665">
    <property type="protein sequence ID" value="AVO37382.1"/>
    <property type="molecule type" value="Genomic_DNA"/>
</dbReference>